<dbReference type="Proteomes" id="UP000503278">
    <property type="component" value="Chromosome"/>
</dbReference>
<dbReference type="Pfam" id="PF13439">
    <property type="entry name" value="Glyco_transf_4"/>
    <property type="match status" value="1"/>
</dbReference>
<dbReference type="PANTHER" id="PTHR12526">
    <property type="entry name" value="GLYCOSYLTRANSFERASE"/>
    <property type="match status" value="1"/>
</dbReference>
<keyword evidence="3" id="KW-0808">Transferase</keyword>
<dbReference type="SUPFAM" id="SSF53756">
    <property type="entry name" value="UDP-Glycosyltransferase/glycogen phosphorylase"/>
    <property type="match status" value="1"/>
</dbReference>
<dbReference type="PANTHER" id="PTHR12526:SF630">
    <property type="entry name" value="GLYCOSYLTRANSFERASE"/>
    <property type="match status" value="1"/>
</dbReference>
<dbReference type="EMBL" id="CP051682">
    <property type="protein sequence ID" value="QJD97537.1"/>
    <property type="molecule type" value="Genomic_DNA"/>
</dbReference>
<evidence type="ECO:0000259" key="1">
    <source>
        <dbReference type="Pfam" id="PF00534"/>
    </source>
</evidence>
<proteinExistence type="predicted"/>
<evidence type="ECO:0000313" key="3">
    <source>
        <dbReference type="EMBL" id="QJD97537.1"/>
    </source>
</evidence>
<accession>A0A7L5E578</accession>
<sequence>MQNIISFKVKILYFITGLRLGGAETQLLLLAKNVRKLGHDVMVVAMESGGIMAEKFRSESIQVEELSISGVATIWNGYYRFKAIVQNYSPDVIHAHMIHANLFSRIYSMFNCVPKLISTAHNIKEGNKLLMSGYYFTRLIPDWSTNVSQEAFDQYVKQKYFFRQKSVFIPNAVDTNQFYPDQKHTTRLRKEFNIQENAYVFFSAGRLHVQKNHAALLNAFAIVRHKLCYAVLLLAGEGPLEKELRFLCKELSIEEHVKFIGRRNDIPALMNLCDCFVLSSLHEGAPLVINEAIATKTNIVATDCGGTKELLKDIGIIVDVNNISALAQAMIKTSQIPSTNERLDKARTYVINNFSIPTVVNKWIKLYTE</sequence>
<dbReference type="GO" id="GO:0016757">
    <property type="term" value="F:glycosyltransferase activity"/>
    <property type="evidence" value="ECO:0007669"/>
    <property type="project" value="InterPro"/>
</dbReference>
<evidence type="ECO:0000313" key="4">
    <source>
        <dbReference type="Proteomes" id="UP000503278"/>
    </source>
</evidence>
<feature type="domain" description="Glycosyltransferase subfamily 4-like N-terminal" evidence="2">
    <location>
        <begin position="21"/>
        <end position="176"/>
    </location>
</feature>
<gene>
    <name evidence="3" type="ORF">HH214_17490</name>
</gene>
<organism evidence="3 4">
    <name type="scientific">Mucilaginibacter robiniae</name>
    <dbReference type="NCBI Taxonomy" id="2728022"/>
    <lineage>
        <taxon>Bacteria</taxon>
        <taxon>Pseudomonadati</taxon>
        <taxon>Bacteroidota</taxon>
        <taxon>Sphingobacteriia</taxon>
        <taxon>Sphingobacteriales</taxon>
        <taxon>Sphingobacteriaceae</taxon>
        <taxon>Mucilaginibacter</taxon>
    </lineage>
</organism>
<name>A0A7L5E578_9SPHI</name>
<dbReference type="AlphaFoldDB" id="A0A7L5E578"/>
<reference evidence="3 4" key="1">
    <citation type="submission" date="2020-04" db="EMBL/GenBank/DDBJ databases">
        <title>Genome sequencing of novel species.</title>
        <authorList>
            <person name="Heo J."/>
            <person name="Kim S.-J."/>
            <person name="Kim J.-S."/>
            <person name="Hong S.-B."/>
            <person name="Kwon S.-W."/>
        </authorList>
    </citation>
    <scope>NUCLEOTIDE SEQUENCE [LARGE SCALE GENOMIC DNA]</scope>
    <source>
        <strain evidence="3 4">F39-2</strain>
    </source>
</reference>
<dbReference type="KEGG" id="mrob:HH214_17490"/>
<dbReference type="InterPro" id="IPR028098">
    <property type="entry name" value="Glyco_trans_4-like_N"/>
</dbReference>
<evidence type="ECO:0000259" key="2">
    <source>
        <dbReference type="Pfam" id="PF13439"/>
    </source>
</evidence>
<dbReference type="RefSeq" id="WP_169609799.1">
    <property type="nucleotide sequence ID" value="NZ_CP051682.1"/>
</dbReference>
<protein>
    <submittedName>
        <fullName evidence="3">Glycosyltransferase</fullName>
    </submittedName>
</protein>
<dbReference type="InterPro" id="IPR001296">
    <property type="entry name" value="Glyco_trans_1"/>
</dbReference>
<dbReference type="Pfam" id="PF00534">
    <property type="entry name" value="Glycos_transf_1"/>
    <property type="match status" value="1"/>
</dbReference>
<keyword evidence="4" id="KW-1185">Reference proteome</keyword>
<feature type="domain" description="Glycosyl transferase family 1" evidence="1">
    <location>
        <begin position="186"/>
        <end position="346"/>
    </location>
</feature>
<dbReference type="Gene3D" id="3.40.50.2000">
    <property type="entry name" value="Glycogen Phosphorylase B"/>
    <property type="match status" value="2"/>
</dbReference>